<reference evidence="1" key="1">
    <citation type="submission" date="2021-02" db="EMBL/GenBank/DDBJ databases">
        <authorList>
            <person name="Nowell W R."/>
        </authorList>
    </citation>
    <scope>NUCLEOTIDE SEQUENCE</scope>
</reference>
<protein>
    <submittedName>
        <fullName evidence="1">Uncharacterized protein</fullName>
    </submittedName>
</protein>
<feature type="non-terminal residue" evidence="1">
    <location>
        <position position="99"/>
    </location>
</feature>
<evidence type="ECO:0000313" key="2">
    <source>
        <dbReference type="Proteomes" id="UP000663868"/>
    </source>
</evidence>
<comment type="caution">
    <text evidence="1">The sequence shown here is derived from an EMBL/GenBank/DDBJ whole genome shotgun (WGS) entry which is preliminary data.</text>
</comment>
<name>A0A820SF98_9BILA</name>
<organism evidence="1 2">
    <name type="scientific">Adineta steineri</name>
    <dbReference type="NCBI Taxonomy" id="433720"/>
    <lineage>
        <taxon>Eukaryota</taxon>
        <taxon>Metazoa</taxon>
        <taxon>Spiralia</taxon>
        <taxon>Gnathifera</taxon>
        <taxon>Rotifera</taxon>
        <taxon>Eurotatoria</taxon>
        <taxon>Bdelloidea</taxon>
        <taxon>Adinetida</taxon>
        <taxon>Adinetidae</taxon>
        <taxon>Adineta</taxon>
    </lineage>
</organism>
<evidence type="ECO:0000313" key="1">
    <source>
        <dbReference type="EMBL" id="CAF4451861.1"/>
    </source>
</evidence>
<dbReference type="Proteomes" id="UP000663868">
    <property type="component" value="Unassembled WGS sequence"/>
</dbReference>
<sequence>VGGEELYLLHKSLKTLGQETRSLEVDLNEALNQAVSCKQILKHLEPDVQAIQGRKDLEAKVVEYTQCKHFRDYEEKAIEHDKIAKTFELVRDKVTEVNT</sequence>
<dbReference type="AlphaFoldDB" id="A0A820SF98"/>
<dbReference type="EMBL" id="CAJOBB010031584">
    <property type="protein sequence ID" value="CAF4451861.1"/>
    <property type="molecule type" value="Genomic_DNA"/>
</dbReference>
<accession>A0A820SF98</accession>
<proteinExistence type="predicted"/>
<feature type="non-terminal residue" evidence="1">
    <location>
        <position position="1"/>
    </location>
</feature>
<gene>
    <name evidence="1" type="ORF">KXQ929_LOCUS54002</name>
</gene>